<reference evidence="2 4" key="1">
    <citation type="submission" date="2015-03" db="EMBL/GenBank/DDBJ databases">
        <authorList>
            <person name="Hassan Y.I."/>
            <person name="Lepp D."/>
            <person name="Zhou T."/>
        </authorList>
    </citation>
    <scope>NUCLEOTIDE SEQUENCE [LARGE SCALE GENOMIC DNA]</scope>
    <source>
        <strain evidence="2 4">DSM 17137</strain>
    </source>
</reference>
<keyword evidence="4" id="KW-1185">Reference proteome</keyword>
<gene>
    <name evidence="3" type="ORF">SAMN02745223_01466</name>
    <name evidence="2" type="ORF">VW29_01790</name>
</gene>
<feature type="transmembrane region" description="Helical" evidence="1">
    <location>
        <begin position="23"/>
        <end position="45"/>
    </location>
</feature>
<keyword evidence="1" id="KW-0472">Membrane</keyword>
<evidence type="ECO:0000313" key="4">
    <source>
        <dbReference type="Proteomes" id="UP000033608"/>
    </source>
</evidence>
<protein>
    <submittedName>
        <fullName evidence="2">Uncharacterized protein</fullName>
    </submittedName>
</protein>
<dbReference type="AlphaFoldDB" id="A0A0F5LVD7"/>
<dbReference type="EMBL" id="LAJF01000036">
    <property type="protein sequence ID" value="KKB86340.1"/>
    <property type="molecule type" value="Genomic_DNA"/>
</dbReference>
<feature type="transmembrane region" description="Helical" evidence="1">
    <location>
        <begin position="143"/>
        <end position="166"/>
    </location>
</feature>
<dbReference type="RefSeq" id="WP_046133671.1">
    <property type="nucleotide sequence ID" value="NZ_FQVC01000003.1"/>
</dbReference>
<name>A0A0F5LVD7_9HYPH</name>
<keyword evidence="1" id="KW-0812">Transmembrane</keyword>
<evidence type="ECO:0000313" key="3">
    <source>
        <dbReference type="EMBL" id="SHE93209.1"/>
    </source>
</evidence>
<organism evidence="2 4">
    <name type="scientific">Devosia limi DSM 17137</name>
    <dbReference type="NCBI Taxonomy" id="1121477"/>
    <lineage>
        <taxon>Bacteria</taxon>
        <taxon>Pseudomonadati</taxon>
        <taxon>Pseudomonadota</taxon>
        <taxon>Alphaproteobacteria</taxon>
        <taxon>Hyphomicrobiales</taxon>
        <taxon>Devosiaceae</taxon>
        <taxon>Devosia</taxon>
    </lineage>
</organism>
<sequence length="178" mass="17798">MAHAHTAEAVHFSPIAMLDPDRAGAGGVMLSAVLPLAGLVAVNAGAEMMGLRAPAPAMAWIAIAPLVFLPLWGVARWQVVQRGANGQAAGRWIIALMAAAIVAPWMSAGADALVGSMITMMVMLIGVAAAARAAMVSKLAAALLLPGLLWAGAGAVVGFGAAAGGWSPPFGLTNSIRS</sequence>
<evidence type="ECO:0000313" key="2">
    <source>
        <dbReference type="EMBL" id="KKB86340.1"/>
    </source>
</evidence>
<dbReference type="PATRIC" id="fig|1121477.3.peg.1411"/>
<feature type="transmembrane region" description="Helical" evidence="1">
    <location>
        <begin position="89"/>
        <end position="106"/>
    </location>
</feature>
<evidence type="ECO:0000313" key="5">
    <source>
        <dbReference type="Proteomes" id="UP000184533"/>
    </source>
</evidence>
<feature type="transmembrane region" description="Helical" evidence="1">
    <location>
        <begin position="57"/>
        <end position="77"/>
    </location>
</feature>
<keyword evidence="1" id="KW-1133">Transmembrane helix</keyword>
<evidence type="ECO:0000256" key="1">
    <source>
        <dbReference type="SAM" id="Phobius"/>
    </source>
</evidence>
<dbReference type="EMBL" id="FQVC01000003">
    <property type="protein sequence ID" value="SHE93209.1"/>
    <property type="molecule type" value="Genomic_DNA"/>
</dbReference>
<reference evidence="3 5" key="2">
    <citation type="submission" date="2016-11" db="EMBL/GenBank/DDBJ databases">
        <authorList>
            <person name="Jaros S."/>
            <person name="Januszkiewicz K."/>
            <person name="Wedrychowicz H."/>
        </authorList>
    </citation>
    <scope>NUCLEOTIDE SEQUENCE [LARGE SCALE GENOMIC DNA]</scope>
    <source>
        <strain evidence="3 5">DSM 17137</strain>
    </source>
</reference>
<accession>A0A0F5LVD7</accession>
<dbReference type="Proteomes" id="UP000033608">
    <property type="component" value="Unassembled WGS sequence"/>
</dbReference>
<feature type="transmembrane region" description="Helical" evidence="1">
    <location>
        <begin position="112"/>
        <end position="131"/>
    </location>
</feature>
<proteinExistence type="predicted"/>
<dbReference type="OrthoDB" id="7949050at2"/>
<dbReference type="Proteomes" id="UP000184533">
    <property type="component" value="Unassembled WGS sequence"/>
</dbReference>
<dbReference type="STRING" id="1121477.SAMN02745223_01466"/>